<evidence type="ECO:0000313" key="2">
    <source>
        <dbReference type="Proteomes" id="UP000236291"/>
    </source>
</evidence>
<sequence length="182" mass="20880">MANPCSTKGQASPLANMQRLSSYSVSPTSKDSKSARQVLGLENVISVCETQCSKIKELVLQVCREEDRDTAGLLAVLLWVLWNNRNNCVWNGIRDEGRCLGFKARQVWEEWNVVQHHQQDSSRHAQQIQQVQWQKPSYGWYKCNVDAGFHRDINKTSSGWVLRDHMGSLYWRAPYGIMVIVL</sequence>
<dbReference type="EMBL" id="ASHM01070379">
    <property type="protein sequence ID" value="PNX55124.1"/>
    <property type="molecule type" value="Genomic_DNA"/>
</dbReference>
<dbReference type="PANTHER" id="PTHR47074">
    <property type="entry name" value="BNAC02G40300D PROTEIN"/>
    <property type="match status" value="1"/>
</dbReference>
<dbReference type="Proteomes" id="UP000236291">
    <property type="component" value="Unassembled WGS sequence"/>
</dbReference>
<gene>
    <name evidence="1" type="ORF">L195_g048750</name>
</gene>
<organism evidence="1 2">
    <name type="scientific">Trifolium pratense</name>
    <name type="common">Red clover</name>
    <dbReference type="NCBI Taxonomy" id="57577"/>
    <lineage>
        <taxon>Eukaryota</taxon>
        <taxon>Viridiplantae</taxon>
        <taxon>Streptophyta</taxon>
        <taxon>Embryophyta</taxon>
        <taxon>Tracheophyta</taxon>
        <taxon>Spermatophyta</taxon>
        <taxon>Magnoliopsida</taxon>
        <taxon>eudicotyledons</taxon>
        <taxon>Gunneridae</taxon>
        <taxon>Pentapetalae</taxon>
        <taxon>rosids</taxon>
        <taxon>fabids</taxon>
        <taxon>Fabales</taxon>
        <taxon>Fabaceae</taxon>
        <taxon>Papilionoideae</taxon>
        <taxon>50 kb inversion clade</taxon>
        <taxon>NPAAA clade</taxon>
        <taxon>Hologalegina</taxon>
        <taxon>IRL clade</taxon>
        <taxon>Trifolieae</taxon>
        <taxon>Trifolium</taxon>
    </lineage>
</organism>
<dbReference type="STRING" id="57577.A0A2K3JM80"/>
<accession>A0A2K3JM80</accession>
<comment type="caution">
    <text evidence="1">The sequence shown here is derived from an EMBL/GenBank/DDBJ whole genome shotgun (WGS) entry which is preliminary data.</text>
</comment>
<dbReference type="AlphaFoldDB" id="A0A2K3JM80"/>
<dbReference type="PANTHER" id="PTHR47074:SF11">
    <property type="entry name" value="REVERSE TRANSCRIPTASE-LIKE PROTEIN"/>
    <property type="match status" value="1"/>
</dbReference>
<evidence type="ECO:0008006" key="3">
    <source>
        <dbReference type="Google" id="ProtNLM"/>
    </source>
</evidence>
<name>A0A2K3JM80_TRIPR</name>
<dbReference type="InterPro" id="IPR052929">
    <property type="entry name" value="RNase_H-like_EbsB-rel"/>
</dbReference>
<reference evidence="1 2" key="1">
    <citation type="journal article" date="2014" name="Am. J. Bot.">
        <title>Genome assembly and annotation for red clover (Trifolium pratense; Fabaceae).</title>
        <authorList>
            <person name="Istvanek J."/>
            <person name="Jaros M."/>
            <person name="Krenek A."/>
            <person name="Repkova J."/>
        </authorList>
    </citation>
    <scope>NUCLEOTIDE SEQUENCE [LARGE SCALE GENOMIC DNA]</scope>
    <source>
        <strain evidence="2">cv. Tatra</strain>
        <tissue evidence="1">Young leaves</tissue>
    </source>
</reference>
<proteinExistence type="predicted"/>
<protein>
    <recommendedName>
        <fullName evidence="3">Cytochrome p450</fullName>
    </recommendedName>
</protein>
<evidence type="ECO:0000313" key="1">
    <source>
        <dbReference type="EMBL" id="PNX55124.1"/>
    </source>
</evidence>
<reference evidence="1 2" key="2">
    <citation type="journal article" date="2017" name="Front. Plant Sci.">
        <title>Gene Classification and Mining of Molecular Markers Useful in Red Clover (Trifolium pratense) Breeding.</title>
        <authorList>
            <person name="Istvanek J."/>
            <person name="Dluhosova J."/>
            <person name="Dluhos P."/>
            <person name="Patkova L."/>
            <person name="Nedelnik J."/>
            <person name="Repkova J."/>
        </authorList>
    </citation>
    <scope>NUCLEOTIDE SEQUENCE [LARGE SCALE GENOMIC DNA]</scope>
    <source>
        <strain evidence="2">cv. Tatra</strain>
        <tissue evidence="1">Young leaves</tissue>
    </source>
</reference>